<keyword evidence="3 5" id="KW-1133">Transmembrane helix</keyword>
<dbReference type="AlphaFoldDB" id="A0A081KDC8"/>
<feature type="transmembrane region" description="Helical" evidence="5">
    <location>
        <begin position="61"/>
        <end position="80"/>
    </location>
</feature>
<dbReference type="GO" id="GO:0005886">
    <property type="term" value="C:plasma membrane"/>
    <property type="evidence" value="ECO:0007669"/>
    <property type="project" value="UniProtKB-SubCell"/>
</dbReference>
<dbReference type="HAMAP" id="MF_00010">
    <property type="entry name" value="UPF0060"/>
    <property type="match status" value="1"/>
</dbReference>
<dbReference type="InterPro" id="IPR003844">
    <property type="entry name" value="UPF0060"/>
</dbReference>
<feature type="transmembrane region" description="Helical" evidence="5">
    <location>
        <begin position="86"/>
        <end position="106"/>
    </location>
</feature>
<evidence type="ECO:0000313" key="6">
    <source>
        <dbReference type="EMBL" id="KEI72154.1"/>
    </source>
</evidence>
<dbReference type="eggNOG" id="COG1742">
    <property type="taxonomic scope" value="Bacteria"/>
</dbReference>
<dbReference type="PANTHER" id="PTHR36116:SF1">
    <property type="entry name" value="UPF0060 MEMBRANE PROTEIN YNFA"/>
    <property type="match status" value="1"/>
</dbReference>
<dbReference type="SUPFAM" id="SSF103481">
    <property type="entry name" value="Multidrug resistance efflux transporter EmrE"/>
    <property type="match status" value="1"/>
</dbReference>
<comment type="similarity">
    <text evidence="5">Belongs to the UPF0060 family.</text>
</comment>
<keyword evidence="1 5" id="KW-1003">Cell membrane</keyword>
<dbReference type="EMBL" id="JOJP01000001">
    <property type="protein sequence ID" value="KEI72154.1"/>
    <property type="molecule type" value="Genomic_DNA"/>
</dbReference>
<name>A0A081KDC8_9GAMM</name>
<evidence type="ECO:0000256" key="5">
    <source>
        <dbReference type="HAMAP-Rule" id="MF_00010"/>
    </source>
</evidence>
<evidence type="ECO:0000256" key="1">
    <source>
        <dbReference type="ARBA" id="ARBA00022475"/>
    </source>
</evidence>
<dbReference type="NCBIfam" id="NF002586">
    <property type="entry name" value="PRK02237.1"/>
    <property type="match status" value="1"/>
</dbReference>
<evidence type="ECO:0000313" key="7">
    <source>
        <dbReference type="Proteomes" id="UP000027997"/>
    </source>
</evidence>
<sequence>MPELKTIGLFFVTAIAEILGCYLPYLWLKDGKSVWLLLPAACFLALFAWLLSLHPTAAGRVYAAYGGVYIFVAILWLWVVDGIRPTLWDLVGVSVALSGMAIIMFAPRSS</sequence>
<proteinExistence type="inferred from homology"/>
<keyword evidence="7" id="KW-1185">Reference proteome</keyword>
<reference evidence="6 7" key="1">
    <citation type="submission" date="2014-06" db="EMBL/GenBank/DDBJ databases">
        <title>Whole Genome Sequences of Three Symbiotic Endozoicomonas Bacteria.</title>
        <authorList>
            <person name="Neave M.J."/>
            <person name="Apprill A."/>
            <person name="Voolstra C.R."/>
        </authorList>
    </citation>
    <scope>NUCLEOTIDE SEQUENCE [LARGE SCALE GENOMIC DNA]</scope>
    <source>
        <strain evidence="6 7">DSM 22380</strain>
    </source>
</reference>
<dbReference type="RefSeq" id="WP_020583957.1">
    <property type="nucleotide sequence ID" value="NZ_JOJP01000001.1"/>
</dbReference>
<dbReference type="Pfam" id="PF02694">
    <property type="entry name" value="UPF0060"/>
    <property type="match status" value="1"/>
</dbReference>
<evidence type="ECO:0000256" key="3">
    <source>
        <dbReference type="ARBA" id="ARBA00022989"/>
    </source>
</evidence>
<protein>
    <submittedName>
        <fullName evidence="6">Membrane protein</fullName>
    </submittedName>
</protein>
<evidence type="ECO:0000256" key="4">
    <source>
        <dbReference type="ARBA" id="ARBA00023136"/>
    </source>
</evidence>
<gene>
    <name evidence="6" type="ORF">GV64_16745</name>
</gene>
<comment type="caution">
    <text evidence="6">The sequence shown here is derived from an EMBL/GenBank/DDBJ whole genome shotgun (WGS) entry which is preliminary data.</text>
</comment>
<evidence type="ECO:0000256" key="2">
    <source>
        <dbReference type="ARBA" id="ARBA00022692"/>
    </source>
</evidence>
<organism evidence="6 7">
    <name type="scientific">Endozoicomonas elysicola</name>
    <dbReference type="NCBI Taxonomy" id="305900"/>
    <lineage>
        <taxon>Bacteria</taxon>
        <taxon>Pseudomonadati</taxon>
        <taxon>Pseudomonadota</taxon>
        <taxon>Gammaproteobacteria</taxon>
        <taxon>Oceanospirillales</taxon>
        <taxon>Endozoicomonadaceae</taxon>
        <taxon>Endozoicomonas</taxon>
    </lineage>
</organism>
<dbReference type="InterPro" id="IPR037185">
    <property type="entry name" value="EmrE-like"/>
</dbReference>
<dbReference type="STRING" id="305900.GV64_16745"/>
<comment type="subcellular location">
    <subcellularLocation>
        <location evidence="5">Cell membrane</location>
        <topology evidence="5">Multi-pass membrane protein</topology>
    </subcellularLocation>
</comment>
<keyword evidence="2 5" id="KW-0812">Transmembrane</keyword>
<dbReference type="Proteomes" id="UP000027997">
    <property type="component" value="Unassembled WGS sequence"/>
</dbReference>
<feature type="transmembrane region" description="Helical" evidence="5">
    <location>
        <begin position="7"/>
        <end position="28"/>
    </location>
</feature>
<feature type="transmembrane region" description="Helical" evidence="5">
    <location>
        <begin position="34"/>
        <end position="54"/>
    </location>
</feature>
<dbReference type="PANTHER" id="PTHR36116">
    <property type="entry name" value="UPF0060 MEMBRANE PROTEIN YNFA"/>
    <property type="match status" value="1"/>
</dbReference>
<keyword evidence="4 5" id="KW-0472">Membrane</keyword>
<accession>A0A081KDC8</accession>